<gene>
    <name evidence="9" type="ORF">H7C18_30485</name>
</gene>
<dbReference type="EMBL" id="JACJVO010000045">
    <property type="protein sequence ID" value="MBB6735249.1"/>
    <property type="molecule type" value="Genomic_DNA"/>
</dbReference>
<dbReference type="SUPFAM" id="SSF52540">
    <property type="entry name" value="P-loop containing nucleoside triphosphate hydrolases"/>
    <property type="match status" value="2"/>
</dbReference>
<name>A0A7X0VYD3_9BACL</name>
<evidence type="ECO:0000313" key="9">
    <source>
        <dbReference type="EMBL" id="MBB6735249.1"/>
    </source>
</evidence>
<evidence type="ECO:0000256" key="2">
    <source>
        <dbReference type="ARBA" id="ARBA00022741"/>
    </source>
</evidence>
<evidence type="ECO:0000256" key="7">
    <source>
        <dbReference type="SAM" id="MobiDB-lite"/>
    </source>
</evidence>
<keyword evidence="5" id="KW-0472">Membrane</keyword>
<dbReference type="Pfam" id="PF00350">
    <property type="entry name" value="Dynamin_N"/>
    <property type="match status" value="2"/>
</dbReference>
<comment type="caution">
    <text evidence="9">The sequence shown here is derived from an EMBL/GenBank/DDBJ whole genome shotgun (WGS) entry which is preliminary data.</text>
</comment>
<feature type="compositionally biased region" description="Pro residues" evidence="7">
    <location>
        <begin position="556"/>
        <end position="565"/>
    </location>
</feature>
<proteinExistence type="predicted"/>
<dbReference type="Proteomes" id="UP000564644">
    <property type="component" value="Unassembled WGS sequence"/>
</dbReference>
<dbReference type="PANTHER" id="PTHR10465:SF0">
    <property type="entry name" value="SARCALUMENIN"/>
    <property type="match status" value="1"/>
</dbReference>
<dbReference type="GO" id="GO:0003924">
    <property type="term" value="F:GTPase activity"/>
    <property type="evidence" value="ECO:0007669"/>
    <property type="project" value="InterPro"/>
</dbReference>
<dbReference type="CDD" id="cd09912">
    <property type="entry name" value="DLP_2"/>
    <property type="match status" value="2"/>
</dbReference>
<evidence type="ECO:0000256" key="5">
    <source>
        <dbReference type="ARBA" id="ARBA00023136"/>
    </source>
</evidence>
<dbReference type="AlphaFoldDB" id="A0A7X0VYD3"/>
<keyword evidence="4" id="KW-0342">GTP-binding</keyword>
<keyword evidence="10" id="KW-1185">Reference proteome</keyword>
<keyword evidence="3" id="KW-0378">Hydrolase</keyword>
<keyword evidence="2" id="KW-0547">Nucleotide-binding</keyword>
<organism evidence="9 10">
    <name type="scientific">Cohnella zeiphila</name>
    <dbReference type="NCBI Taxonomy" id="2761120"/>
    <lineage>
        <taxon>Bacteria</taxon>
        <taxon>Bacillati</taxon>
        <taxon>Bacillota</taxon>
        <taxon>Bacilli</taxon>
        <taxon>Bacillales</taxon>
        <taxon>Paenibacillaceae</taxon>
        <taxon>Cohnella</taxon>
    </lineage>
</organism>
<protein>
    <submittedName>
        <fullName evidence="9">Dynamin family protein</fullName>
    </submittedName>
</protein>
<dbReference type="CDD" id="cd00882">
    <property type="entry name" value="Ras_like_GTPase"/>
    <property type="match status" value="1"/>
</dbReference>
<feature type="coiled-coil region" evidence="6">
    <location>
        <begin position="279"/>
        <end position="338"/>
    </location>
</feature>
<dbReference type="Gene3D" id="3.40.50.300">
    <property type="entry name" value="P-loop containing nucleotide triphosphate hydrolases"/>
    <property type="match status" value="2"/>
</dbReference>
<reference evidence="9 10" key="1">
    <citation type="submission" date="2020-08" db="EMBL/GenBank/DDBJ databases">
        <title>Cohnella phylogeny.</title>
        <authorList>
            <person name="Dunlap C."/>
        </authorList>
    </citation>
    <scope>NUCLEOTIDE SEQUENCE [LARGE SCALE GENOMIC DNA]</scope>
    <source>
        <strain evidence="9 10">CBP 2801</strain>
    </source>
</reference>
<evidence type="ECO:0000256" key="3">
    <source>
        <dbReference type="ARBA" id="ARBA00022801"/>
    </source>
</evidence>
<dbReference type="PANTHER" id="PTHR10465">
    <property type="entry name" value="TRANSMEMBRANE GTPASE FZO1"/>
    <property type="match status" value="1"/>
</dbReference>
<accession>A0A7X0VYD3</accession>
<keyword evidence="6" id="KW-0175">Coiled coil</keyword>
<evidence type="ECO:0000259" key="8">
    <source>
        <dbReference type="Pfam" id="PF00350"/>
    </source>
</evidence>
<feature type="domain" description="Dynamin N-terminal" evidence="8">
    <location>
        <begin position="660"/>
        <end position="894"/>
    </location>
</feature>
<comment type="subcellular location">
    <subcellularLocation>
        <location evidence="1">Membrane</location>
    </subcellularLocation>
</comment>
<evidence type="ECO:0000313" key="10">
    <source>
        <dbReference type="Proteomes" id="UP000564644"/>
    </source>
</evidence>
<evidence type="ECO:0000256" key="6">
    <source>
        <dbReference type="SAM" id="Coils"/>
    </source>
</evidence>
<dbReference type="InterPro" id="IPR045063">
    <property type="entry name" value="Dynamin_N"/>
</dbReference>
<feature type="region of interest" description="Disordered" evidence="7">
    <location>
        <begin position="550"/>
        <end position="581"/>
    </location>
</feature>
<evidence type="ECO:0000256" key="4">
    <source>
        <dbReference type="ARBA" id="ARBA00023134"/>
    </source>
</evidence>
<dbReference type="RefSeq" id="WP_185132894.1">
    <property type="nucleotide sequence ID" value="NZ_JACJVO010000045.1"/>
</dbReference>
<dbReference type="InterPro" id="IPR027094">
    <property type="entry name" value="Mitofusin_fam"/>
</dbReference>
<feature type="domain" description="Dynamin N-terminal" evidence="8">
    <location>
        <begin position="58"/>
        <end position="202"/>
    </location>
</feature>
<sequence>MTARETQSSPAEVRGDEIEAYGDALRRMAEFAGAAGDEVQQAKYEELAEKLKKGLLTLAFCGHFSAGKSTLVNALIGAELLPSSPIPTTANVVTVRSGEAAAQVVFRAKDGTTTVTPDLPVERLSELAIDGEGVAAIDVTYPVPLLEGKTALVDTPGVDSTDGGHRAATESALHLADVVFFVSDYNHVLSEVNFRFLRMLHRWGKPTYLLVNMIDKHREEEVTFAKFREGLDQALANWRIEPAGVLFLSLREPGHPLSQWRELLGVIEGLKPLREPLLLQSAERSARYLAEQFREFERQKHAAERERLAERAGGTDEAAKLAAERAELEERIAAVRSAGDKRLEAFRERLEPLLANAGITPAETRERVREVLESAQPNFKAGGWFGGAAKTEAERKRRWEELAADLNRQLDANVHAHVLTMLREEAADAGFEGEALESELAAAFKGATAEELRGRVKPGTGADGQATLHVAAEFGAELKASVRREALRLAAAFDERRGPRRQAEASELGEELAELSERQEAAAGLAALEEQARDAEARLLALLPARPESAEAHPALPVPPAPQGQPVPAETGAGSGASTEVEARADAATLGGAAGQVSAAAGAPAAEAEVEAPERRSPQSAAADLLEQGAALLAPVPSMRKQAAGLKEKAERLRRNRFTIALFGAFSAGKSSFANALVGLPALPVSPNPTTATINRVVAPNPEEGYPHGTALIRMKSSEAMLEDVRHSLERLGLAADAIASAGDDMAALLKLAGGLSPDDLHPRGRPHLAFLQAAASGWPRYGELLGRELRAEEAEYRRYVAEEEASCFVASADLHVDSPLTRSGAVLVDTPGADSINARHTGVAFQYIKDADAVLFVTYYNHAFTEADRAFLNQLGSVKDAFELDKMFFVINAADLAASEAELAGVVAHVEGQLLKHGIRKPRLYPVSSLRGLEAKRSGSQEGLDASGLAAFEASFRTFAEDELGGLAAEAARKELERLGGMLDHLLGAASEDASTRLARKRRLLDQAAGLSERLRSSLGETAVQPLLQELGEQLFHLRQRVKFRFGEHFMNAFHPSVLQDDGRDLKKLLQACWADLKRSVGEDLLQELRAAGLRMENQLARLVAERVRKEAEAASLEGFEPAPLPRPELALTADEPFADGPAMEPKRLWSAFRNPKYFFEKDGKAVLRDELETELLRFADGWLSGVRERWGDEAVKSFRNELGKAADAAAAELAEYAAGLEESMRQPGEERQLAEIRQAWTNLQKGNIPLSFPAIV</sequence>
<dbReference type="GO" id="GO:0005525">
    <property type="term" value="F:GTP binding"/>
    <property type="evidence" value="ECO:0007669"/>
    <property type="project" value="UniProtKB-KW"/>
</dbReference>
<evidence type="ECO:0000256" key="1">
    <source>
        <dbReference type="ARBA" id="ARBA00004370"/>
    </source>
</evidence>
<dbReference type="InterPro" id="IPR027417">
    <property type="entry name" value="P-loop_NTPase"/>
</dbReference>
<feature type="compositionally biased region" description="Basic and acidic residues" evidence="7">
    <location>
        <begin position="495"/>
        <end position="504"/>
    </location>
</feature>
<feature type="region of interest" description="Disordered" evidence="7">
    <location>
        <begin position="495"/>
        <end position="515"/>
    </location>
</feature>
<dbReference type="GO" id="GO:0016020">
    <property type="term" value="C:membrane"/>
    <property type="evidence" value="ECO:0007669"/>
    <property type="project" value="UniProtKB-SubCell"/>
</dbReference>